<accession>A0A0G1Q0H7</accession>
<organism evidence="1 2">
    <name type="scientific">Candidatus Azambacteria bacterium GW2011_GWB2_46_37</name>
    <dbReference type="NCBI Taxonomy" id="1618618"/>
    <lineage>
        <taxon>Bacteria</taxon>
        <taxon>Candidatus Azamiibacteriota</taxon>
    </lineage>
</organism>
<evidence type="ECO:0000313" key="1">
    <source>
        <dbReference type="EMBL" id="KKU38247.1"/>
    </source>
</evidence>
<protein>
    <submittedName>
        <fullName evidence="1">Uncharacterized protein</fullName>
    </submittedName>
</protein>
<dbReference type="Proteomes" id="UP000033818">
    <property type="component" value="Unassembled WGS sequence"/>
</dbReference>
<dbReference type="AlphaFoldDB" id="A0A0G1Q0H7"/>
<dbReference type="EMBL" id="LCMO01000033">
    <property type="protein sequence ID" value="KKU38247.1"/>
    <property type="molecule type" value="Genomic_DNA"/>
</dbReference>
<sequence>MQICYTISVEIDIIFDQFLLKFFVNLHLLH</sequence>
<proteinExistence type="predicted"/>
<evidence type="ECO:0000313" key="2">
    <source>
        <dbReference type="Proteomes" id="UP000033818"/>
    </source>
</evidence>
<gene>
    <name evidence="1" type="ORF">UX53_C0033G0005</name>
</gene>
<comment type="caution">
    <text evidence="1">The sequence shown here is derived from an EMBL/GenBank/DDBJ whole genome shotgun (WGS) entry which is preliminary data.</text>
</comment>
<reference evidence="1 2" key="1">
    <citation type="journal article" date="2015" name="Nature">
        <title>rRNA introns, odd ribosomes, and small enigmatic genomes across a large radiation of phyla.</title>
        <authorList>
            <person name="Brown C.T."/>
            <person name="Hug L.A."/>
            <person name="Thomas B.C."/>
            <person name="Sharon I."/>
            <person name="Castelle C.J."/>
            <person name="Singh A."/>
            <person name="Wilkins M.J."/>
            <person name="Williams K.H."/>
            <person name="Banfield J.F."/>
        </authorList>
    </citation>
    <scope>NUCLEOTIDE SEQUENCE [LARGE SCALE GENOMIC DNA]</scope>
</reference>
<name>A0A0G1Q0H7_9BACT</name>